<dbReference type="PANTHER" id="PTHR43283">
    <property type="entry name" value="BETA-LACTAMASE-RELATED"/>
    <property type="match status" value="1"/>
</dbReference>
<accession>B8I5E3</accession>
<dbReference type="EMBL" id="CP001348">
    <property type="protein sequence ID" value="ACL76679.1"/>
    <property type="molecule type" value="Genomic_DNA"/>
</dbReference>
<dbReference type="Gene3D" id="3.40.710.10">
    <property type="entry name" value="DD-peptidase/beta-lactamase superfamily"/>
    <property type="match status" value="1"/>
</dbReference>
<dbReference type="MEROPS" id="S12.A23"/>
<dbReference type="SUPFAM" id="SSF56601">
    <property type="entry name" value="beta-lactamase/transpeptidase-like"/>
    <property type="match status" value="1"/>
</dbReference>
<dbReference type="InterPro" id="IPR012338">
    <property type="entry name" value="Beta-lactam/transpept-like"/>
</dbReference>
<reference evidence="2 3" key="1">
    <citation type="submission" date="2009-01" db="EMBL/GenBank/DDBJ databases">
        <title>Complete sequence of Clostridium cellulolyticum H10.</title>
        <authorList>
            <consortium name="US DOE Joint Genome Institute"/>
            <person name="Lucas S."/>
            <person name="Copeland A."/>
            <person name="Lapidus A."/>
            <person name="Glavina del Rio T."/>
            <person name="Dalin E."/>
            <person name="Tice H."/>
            <person name="Bruce D."/>
            <person name="Goodwin L."/>
            <person name="Pitluck S."/>
            <person name="Chertkov O."/>
            <person name="Saunders E."/>
            <person name="Brettin T."/>
            <person name="Detter J.C."/>
            <person name="Han C."/>
            <person name="Larimer F."/>
            <person name="Land M."/>
            <person name="Hauser L."/>
            <person name="Kyrpides N."/>
            <person name="Ivanova N."/>
            <person name="Zhou J."/>
            <person name="Richardson P."/>
        </authorList>
    </citation>
    <scope>NUCLEOTIDE SEQUENCE [LARGE SCALE GENOMIC DNA]</scope>
    <source>
        <strain evidence="3">ATCC 35319 / DSM 5812 / JCM 6584 / H10</strain>
    </source>
</reference>
<gene>
    <name evidence="2" type="ordered locus">Ccel_2343</name>
</gene>
<protein>
    <submittedName>
        <fullName evidence="2">Beta-lactamase</fullName>
    </submittedName>
</protein>
<dbReference type="InterPro" id="IPR050789">
    <property type="entry name" value="Diverse_Enzym_Activities"/>
</dbReference>
<dbReference type="STRING" id="394503.Ccel_2343"/>
<dbReference type="RefSeq" id="WP_015925771.1">
    <property type="nucleotide sequence ID" value="NC_011898.1"/>
</dbReference>
<keyword evidence="3" id="KW-1185">Reference proteome</keyword>
<feature type="domain" description="Beta-lactamase-related" evidence="1">
    <location>
        <begin position="23"/>
        <end position="283"/>
    </location>
</feature>
<dbReference type="HOGENOM" id="CLU_030169_1_0_9"/>
<sequence>MKNVLSEYIDNYIKQKHYRLINSILLFRDGEPVLKKYYNNFNENSRNNIKSIWKSILSICTGICLDKGYIKNLDEPVSNYLSEFAANNHPYHKLITIRHLLTMSSGIYWNGGIHYHCPMLEQLWRSDNCLEHLADTAMANVPGTKFVYKEWDVILLSGVISRAANMNTYEFCKSYLYEPLGITRGEWARLPGGIDYSIDRNFDIEAQSDLSAGDLAKIGFLLLNKGNGILSESYINQAVLPSTNTPEYGYLFWLFEGGFACRGYGGQEINVVPGKNIVYVIQATPTSRSKSYGDVFKVCLDLMDNGNML</sequence>
<name>B8I5E3_RUMCH</name>
<dbReference type="Proteomes" id="UP000001349">
    <property type="component" value="Chromosome"/>
</dbReference>
<evidence type="ECO:0000313" key="3">
    <source>
        <dbReference type="Proteomes" id="UP000001349"/>
    </source>
</evidence>
<dbReference type="AlphaFoldDB" id="B8I5E3"/>
<dbReference type="Pfam" id="PF00144">
    <property type="entry name" value="Beta-lactamase"/>
    <property type="match status" value="1"/>
</dbReference>
<dbReference type="PANTHER" id="PTHR43283:SF7">
    <property type="entry name" value="BETA-LACTAMASE-RELATED DOMAIN-CONTAINING PROTEIN"/>
    <property type="match status" value="1"/>
</dbReference>
<dbReference type="KEGG" id="cce:Ccel_2343"/>
<dbReference type="InterPro" id="IPR001466">
    <property type="entry name" value="Beta-lactam-related"/>
</dbReference>
<organism evidence="2 3">
    <name type="scientific">Ruminiclostridium cellulolyticum (strain ATCC 35319 / DSM 5812 / JCM 6584 / H10)</name>
    <name type="common">Clostridium cellulolyticum</name>
    <dbReference type="NCBI Taxonomy" id="394503"/>
    <lineage>
        <taxon>Bacteria</taxon>
        <taxon>Bacillati</taxon>
        <taxon>Bacillota</taxon>
        <taxon>Clostridia</taxon>
        <taxon>Eubacteriales</taxon>
        <taxon>Oscillospiraceae</taxon>
        <taxon>Ruminiclostridium</taxon>
    </lineage>
</organism>
<evidence type="ECO:0000313" key="2">
    <source>
        <dbReference type="EMBL" id="ACL76679.1"/>
    </source>
</evidence>
<proteinExistence type="predicted"/>
<evidence type="ECO:0000259" key="1">
    <source>
        <dbReference type="Pfam" id="PF00144"/>
    </source>
</evidence>
<dbReference type="OrthoDB" id="9797709at2"/>
<dbReference type="eggNOG" id="COG1680">
    <property type="taxonomic scope" value="Bacteria"/>
</dbReference>